<dbReference type="OrthoDB" id="6604226at2759"/>
<evidence type="ECO:0000256" key="3">
    <source>
        <dbReference type="ARBA" id="ARBA00022606"/>
    </source>
</evidence>
<evidence type="ECO:0000313" key="11">
    <source>
        <dbReference type="EMBL" id="ALC40427.1"/>
    </source>
</evidence>
<keyword evidence="8" id="KW-0675">Receptor</keyword>
<keyword evidence="7 10" id="KW-0472">Membrane</keyword>
<keyword evidence="3" id="KW-0716">Sensory transduction</keyword>
<evidence type="ECO:0000313" key="12">
    <source>
        <dbReference type="Proteomes" id="UP000494163"/>
    </source>
</evidence>
<protein>
    <submittedName>
        <fullName evidence="11">Or42a</fullName>
    </submittedName>
</protein>
<dbReference type="OMA" id="FESNWIE"/>
<evidence type="ECO:0000256" key="4">
    <source>
        <dbReference type="ARBA" id="ARBA00022692"/>
    </source>
</evidence>
<organism evidence="11 12">
    <name type="scientific">Drosophila busckii</name>
    <name type="common">Fruit fly</name>
    <dbReference type="NCBI Taxonomy" id="30019"/>
    <lineage>
        <taxon>Eukaryota</taxon>
        <taxon>Metazoa</taxon>
        <taxon>Ecdysozoa</taxon>
        <taxon>Arthropoda</taxon>
        <taxon>Hexapoda</taxon>
        <taxon>Insecta</taxon>
        <taxon>Pterygota</taxon>
        <taxon>Neoptera</taxon>
        <taxon>Endopterygota</taxon>
        <taxon>Diptera</taxon>
        <taxon>Brachycera</taxon>
        <taxon>Muscomorpha</taxon>
        <taxon>Ephydroidea</taxon>
        <taxon>Drosophilidae</taxon>
        <taxon>Drosophila</taxon>
    </lineage>
</organism>
<keyword evidence="5" id="KW-0552">Olfaction</keyword>
<dbReference type="AlphaFoldDB" id="A0A0M4EAL7"/>
<keyword evidence="4 10" id="KW-0812">Transmembrane</keyword>
<dbReference type="Pfam" id="PF02949">
    <property type="entry name" value="7tm_6"/>
    <property type="match status" value="1"/>
</dbReference>
<dbReference type="GO" id="GO:0005549">
    <property type="term" value="F:odorant binding"/>
    <property type="evidence" value="ECO:0007669"/>
    <property type="project" value="InterPro"/>
</dbReference>
<evidence type="ECO:0000256" key="9">
    <source>
        <dbReference type="ARBA" id="ARBA00023224"/>
    </source>
</evidence>
<evidence type="ECO:0000256" key="8">
    <source>
        <dbReference type="ARBA" id="ARBA00023170"/>
    </source>
</evidence>
<dbReference type="STRING" id="30019.A0A0M4EAL7"/>
<evidence type="ECO:0000256" key="2">
    <source>
        <dbReference type="ARBA" id="ARBA00022475"/>
    </source>
</evidence>
<accession>A0A0M4EAL7</accession>
<dbReference type="EMBL" id="CP012524">
    <property type="protein sequence ID" value="ALC40427.1"/>
    <property type="molecule type" value="Genomic_DNA"/>
</dbReference>
<evidence type="ECO:0000256" key="10">
    <source>
        <dbReference type="SAM" id="Phobius"/>
    </source>
</evidence>
<dbReference type="GO" id="GO:0004984">
    <property type="term" value="F:olfactory receptor activity"/>
    <property type="evidence" value="ECO:0007669"/>
    <property type="project" value="InterPro"/>
</dbReference>
<evidence type="ECO:0000256" key="1">
    <source>
        <dbReference type="ARBA" id="ARBA00004651"/>
    </source>
</evidence>
<comment type="subcellular location">
    <subcellularLocation>
        <location evidence="1">Cell membrane</location>
        <topology evidence="1">Multi-pass membrane protein</topology>
    </subcellularLocation>
</comment>
<keyword evidence="6 10" id="KW-1133">Transmembrane helix</keyword>
<dbReference type="InterPro" id="IPR004117">
    <property type="entry name" value="7tm6_olfct_rcpt"/>
</dbReference>
<evidence type="ECO:0000256" key="5">
    <source>
        <dbReference type="ARBA" id="ARBA00022725"/>
    </source>
</evidence>
<dbReference type="Proteomes" id="UP000494163">
    <property type="component" value="Chromosome 2R"/>
</dbReference>
<dbReference type="GO" id="GO:0007165">
    <property type="term" value="P:signal transduction"/>
    <property type="evidence" value="ECO:0007669"/>
    <property type="project" value="UniProtKB-KW"/>
</dbReference>
<feature type="transmembrane region" description="Helical" evidence="10">
    <location>
        <begin position="85"/>
        <end position="107"/>
    </location>
</feature>
<feature type="transmembrane region" description="Helical" evidence="10">
    <location>
        <begin position="142"/>
        <end position="170"/>
    </location>
</feature>
<reference evidence="11 12" key="1">
    <citation type="submission" date="2015-08" db="EMBL/GenBank/DDBJ databases">
        <title>Ancestral chromatin configuration constrains chromatin evolution on differentiating sex chromosomes in Drosophila.</title>
        <authorList>
            <person name="Zhou Q."/>
            <person name="Bachtrog D."/>
        </authorList>
    </citation>
    <scope>NUCLEOTIDE SEQUENCE [LARGE SCALE GENOMIC DNA]</scope>
    <source>
        <tissue evidence="11">Whole larvae</tissue>
    </source>
</reference>
<feature type="transmembrane region" description="Helical" evidence="10">
    <location>
        <begin position="45"/>
        <end position="73"/>
    </location>
</feature>
<evidence type="ECO:0000256" key="6">
    <source>
        <dbReference type="ARBA" id="ARBA00022989"/>
    </source>
</evidence>
<keyword evidence="2" id="KW-1003">Cell membrane</keyword>
<keyword evidence="12" id="KW-1185">Reference proteome</keyword>
<keyword evidence="9" id="KW-0807">Transducer</keyword>
<gene>
    <name evidence="11" type="ORF">Dbus_chr2Rg6</name>
</gene>
<dbReference type="GO" id="GO:0005886">
    <property type="term" value="C:plasma membrane"/>
    <property type="evidence" value="ECO:0007669"/>
    <property type="project" value="UniProtKB-SubCell"/>
</dbReference>
<proteinExistence type="predicted"/>
<evidence type="ECO:0000256" key="7">
    <source>
        <dbReference type="ARBA" id="ARBA00023136"/>
    </source>
</evidence>
<sequence>MVLRKIFPSMYSQSDEVPARSRNATLYLLRCVFLMGIRRPPQHYLLAYCLWSLALNLSSTFYQPLSILTAYIIHISEFTPGEFLTSLQVAFNAWSCSTKVIIVWLLVRRFDAANDILDELDARLSTPGEYAKVHREVARSNGIFFVFMTVYMAYATSTFLAAVAIGVPMYQNYYPFLDWRASKWEYWL</sequence>
<name>A0A0M4EAL7_DROBS</name>